<gene>
    <name evidence="11" type="ORF">C8D99_12524</name>
</gene>
<protein>
    <submittedName>
        <fullName evidence="11">TRAP-type C4-dicarboxylate transport system permease small subunit</fullName>
    </submittedName>
</protein>
<evidence type="ECO:0000313" key="11">
    <source>
        <dbReference type="EMBL" id="TDY55343.1"/>
    </source>
</evidence>
<feature type="transmembrane region" description="Helical" evidence="9">
    <location>
        <begin position="30"/>
        <end position="53"/>
    </location>
</feature>
<comment type="similarity">
    <text evidence="8">Belongs to the TRAP transporter small permease family.</text>
</comment>
<proteinExistence type="inferred from homology"/>
<dbReference type="Proteomes" id="UP000295066">
    <property type="component" value="Unassembled WGS sequence"/>
</dbReference>
<dbReference type="PANTHER" id="PTHR35011:SF2">
    <property type="entry name" value="2,3-DIKETO-L-GULONATE TRAP TRANSPORTER SMALL PERMEASE PROTEIN YIAM"/>
    <property type="match status" value="1"/>
</dbReference>
<dbReference type="GO" id="GO:0005886">
    <property type="term" value="C:plasma membrane"/>
    <property type="evidence" value="ECO:0007669"/>
    <property type="project" value="UniProtKB-SubCell"/>
</dbReference>
<evidence type="ECO:0000256" key="7">
    <source>
        <dbReference type="ARBA" id="ARBA00023136"/>
    </source>
</evidence>
<evidence type="ECO:0000256" key="8">
    <source>
        <dbReference type="ARBA" id="ARBA00038436"/>
    </source>
</evidence>
<keyword evidence="12" id="KW-1185">Reference proteome</keyword>
<feature type="domain" description="Tripartite ATP-independent periplasmic transporters DctQ component" evidence="10">
    <location>
        <begin position="39"/>
        <end position="160"/>
    </location>
</feature>
<dbReference type="OrthoDB" id="45144at2"/>
<comment type="caution">
    <text evidence="11">The sequence shown here is derived from an EMBL/GenBank/DDBJ whole genome shotgun (WGS) entry which is preliminary data.</text>
</comment>
<dbReference type="GO" id="GO:0015740">
    <property type="term" value="P:C4-dicarboxylate transport"/>
    <property type="evidence" value="ECO:0007669"/>
    <property type="project" value="TreeGrafter"/>
</dbReference>
<evidence type="ECO:0000256" key="5">
    <source>
        <dbReference type="ARBA" id="ARBA00022692"/>
    </source>
</evidence>
<keyword evidence="2" id="KW-0813">Transport</keyword>
<feature type="transmembrane region" description="Helical" evidence="9">
    <location>
        <begin position="102"/>
        <end position="122"/>
    </location>
</feature>
<dbReference type="EMBL" id="SORI01000025">
    <property type="protein sequence ID" value="TDY55343.1"/>
    <property type="molecule type" value="Genomic_DNA"/>
</dbReference>
<comment type="subcellular location">
    <subcellularLocation>
        <location evidence="1">Cell inner membrane</location>
        <topology evidence="1">Multi-pass membrane protein</topology>
    </subcellularLocation>
</comment>
<feature type="transmembrane region" description="Helical" evidence="9">
    <location>
        <begin position="65"/>
        <end position="90"/>
    </location>
</feature>
<dbReference type="AlphaFoldDB" id="A0A4R8M4G4"/>
<keyword evidence="4" id="KW-0997">Cell inner membrane</keyword>
<evidence type="ECO:0000313" key="12">
    <source>
        <dbReference type="Proteomes" id="UP000295066"/>
    </source>
</evidence>
<name>A0A4R8M4G4_9BACT</name>
<keyword evidence="7 9" id="KW-0472">Membrane</keyword>
<reference evidence="11 12" key="1">
    <citation type="submission" date="2019-03" db="EMBL/GenBank/DDBJ databases">
        <title>Genomic Encyclopedia of Type Strains, Phase IV (KMG-IV): sequencing the most valuable type-strain genomes for metagenomic binning, comparative biology and taxonomic classification.</title>
        <authorList>
            <person name="Goeker M."/>
        </authorList>
    </citation>
    <scope>NUCLEOTIDE SEQUENCE [LARGE SCALE GENOMIC DNA]</scope>
    <source>
        <strain evidence="11 12">DSM 25964</strain>
    </source>
</reference>
<evidence type="ECO:0000256" key="3">
    <source>
        <dbReference type="ARBA" id="ARBA00022475"/>
    </source>
</evidence>
<dbReference type="GO" id="GO:0022857">
    <property type="term" value="F:transmembrane transporter activity"/>
    <property type="evidence" value="ECO:0007669"/>
    <property type="project" value="TreeGrafter"/>
</dbReference>
<evidence type="ECO:0000256" key="1">
    <source>
        <dbReference type="ARBA" id="ARBA00004429"/>
    </source>
</evidence>
<dbReference type="InterPro" id="IPR055348">
    <property type="entry name" value="DctQ"/>
</dbReference>
<keyword evidence="5 9" id="KW-0812">Transmembrane</keyword>
<organism evidence="11 12">
    <name type="scientific">Aminivibrio pyruvatiphilus</name>
    <dbReference type="NCBI Taxonomy" id="1005740"/>
    <lineage>
        <taxon>Bacteria</taxon>
        <taxon>Thermotogati</taxon>
        <taxon>Synergistota</taxon>
        <taxon>Synergistia</taxon>
        <taxon>Synergistales</taxon>
        <taxon>Aminobacteriaceae</taxon>
        <taxon>Aminivibrio</taxon>
    </lineage>
</organism>
<keyword evidence="6 9" id="KW-1133">Transmembrane helix</keyword>
<dbReference type="Pfam" id="PF04290">
    <property type="entry name" value="DctQ"/>
    <property type="match status" value="1"/>
</dbReference>
<feature type="transmembrane region" description="Helical" evidence="9">
    <location>
        <begin position="142"/>
        <end position="166"/>
    </location>
</feature>
<evidence type="ECO:0000256" key="9">
    <source>
        <dbReference type="SAM" id="Phobius"/>
    </source>
</evidence>
<evidence type="ECO:0000256" key="4">
    <source>
        <dbReference type="ARBA" id="ARBA00022519"/>
    </source>
</evidence>
<evidence type="ECO:0000259" key="10">
    <source>
        <dbReference type="Pfam" id="PF04290"/>
    </source>
</evidence>
<accession>A0A4R8M4G4</accession>
<evidence type="ECO:0000256" key="6">
    <source>
        <dbReference type="ARBA" id="ARBA00022989"/>
    </source>
</evidence>
<keyword evidence="3" id="KW-1003">Cell membrane</keyword>
<dbReference type="PANTHER" id="PTHR35011">
    <property type="entry name" value="2,3-DIKETO-L-GULONATE TRAP TRANSPORTER SMALL PERMEASE PROTEIN YIAM"/>
    <property type="match status" value="1"/>
</dbReference>
<evidence type="ECO:0000256" key="2">
    <source>
        <dbReference type="ARBA" id="ARBA00022448"/>
    </source>
</evidence>
<dbReference type="InterPro" id="IPR007387">
    <property type="entry name" value="TRAP_DctQ"/>
</dbReference>
<sequence length="169" mass="18609">MERNSSDARGETKRSPLLQLSDAVNEVSEVVLFGMILAMIAVTTLQIVCRIFFDALIWSEELTTYLLVASSLLGAAVGFKRGSHIAVTFLVNKLPEFLRKAVSFFVQCLGVFFFAVVAFYGAELMKSEAMQTTPAMGISMTWVYIMYPVIGGIILLHLIAGFGDILGRR</sequence>